<sequence length="254" mass="29830">MEDKYDSLLRERNELSVELDSKMRSIEELQSLVEQYKEKASTLGARCTHLEEEIKTYRERLRLPESDQVEAGDLGSAKQAPALGTLEGEGGGDLRQRLNEVEQLCQDVMEENEVLKEELEEMQREIEEMHDHFQQCESERANLEERLARLESELYSETDVAHIRNLEDELRVAKEVGVRLNNELDALEEKRHFYENENQQLKDELQVCQNRRITSENELDRLRLEVRERICLTKYTSGMPSLGLCPYFNRFYGV</sequence>
<feature type="coiled-coil region" evidence="1">
    <location>
        <begin position="98"/>
        <end position="225"/>
    </location>
</feature>
<proteinExistence type="predicted"/>
<evidence type="ECO:0000256" key="2">
    <source>
        <dbReference type="SAM" id="MobiDB-lite"/>
    </source>
</evidence>
<dbReference type="InterPro" id="IPR049885">
    <property type="entry name" value="MTCL1-3"/>
</dbReference>
<reference evidence="3 4" key="1">
    <citation type="submission" date="2018-11" db="EMBL/GenBank/DDBJ databases">
        <authorList>
            <consortium name="Pathogen Informatics"/>
        </authorList>
    </citation>
    <scope>NUCLEOTIDE SEQUENCE [LARGE SCALE GENOMIC DNA]</scope>
</reference>
<organism evidence="3 4">
    <name type="scientific">Dibothriocephalus latus</name>
    <name type="common">Fish tapeworm</name>
    <name type="synonym">Diphyllobothrium latum</name>
    <dbReference type="NCBI Taxonomy" id="60516"/>
    <lineage>
        <taxon>Eukaryota</taxon>
        <taxon>Metazoa</taxon>
        <taxon>Spiralia</taxon>
        <taxon>Lophotrochozoa</taxon>
        <taxon>Platyhelminthes</taxon>
        <taxon>Cestoda</taxon>
        <taxon>Eucestoda</taxon>
        <taxon>Diphyllobothriidea</taxon>
        <taxon>Diphyllobothriidae</taxon>
        <taxon>Dibothriocephalus</taxon>
    </lineage>
</organism>
<dbReference type="PANTHER" id="PTHR15742:SF5">
    <property type="entry name" value="GIRDIN"/>
    <property type="match status" value="1"/>
</dbReference>
<keyword evidence="1" id="KW-0175">Coiled coil</keyword>
<dbReference type="OrthoDB" id="10036174at2759"/>
<evidence type="ECO:0000256" key="1">
    <source>
        <dbReference type="SAM" id="Coils"/>
    </source>
</evidence>
<dbReference type="Proteomes" id="UP000281553">
    <property type="component" value="Unassembled WGS sequence"/>
</dbReference>
<dbReference type="AlphaFoldDB" id="A0A3P7M5V0"/>
<name>A0A3P7M5V0_DIBLA</name>
<dbReference type="SUPFAM" id="SSF57997">
    <property type="entry name" value="Tropomyosin"/>
    <property type="match status" value="1"/>
</dbReference>
<protein>
    <submittedName>
        <fullName evidence="3">Uncharacterized protein</fullName>
    </submittedName>
</protein>
<dbReference type="PANTHER" id="PTHR15742">
    <property type="entry name" value="GIRDIN"/>
    <property type="match status" value="1"/>
</dbReference>
<dbReference type="Gene3D" id="1.10.287.1490">
    <property type="match status" value="1"/>
</dbReference>
<accession>A0A3P7M5V0</accession>
<feature type="coiled-coil region" evidence="1">
    <location>
        <begin position="12"/>
        <end position="53"/>
    </location>
</feature>
<evidence type="ECO:0000313" key="3">
    <source>
        <dbReference type="EMBL" id="VDN13571.1"/>
    </source>
</evidence>
<feature type="region of interest" description="Disordered" evidence="2">
    <location>
        <begin position="65"/>
        <end position="93"/>
    </location>
</feature>
<gene>
    <name evidence="3" type="ORF">DILT_LOCUS9402</name>
</gene>
<dbReference type="EMBL" id="UYRU01056752">
    <property type="protein sequence ID" value="VDN13571.1"/>
    <property type="molecule type" value="Genomic_DNA"/>
</dbReference>
<evidence type="ECO:0000313" key="4">
    <source>
        <dbReference type="Proteomes" id="UP000281553"/>
    </source>
</evidence>
<keyword evidence="4" id="KW-1185">Reference proteome</keyword>